<evidence type="ECO:0000313" key="1">
    <source>
        <dbReference type="EMBL" id="OZG51588.1"/>
    </source>
</evidence>
<gene>
    <name evidence="1" type="ORF">PSRA_0985</name>
</gene>
<dbReference type="RefSeq" id="WP_094660802.1">
    <property type="nucleotide sequence ID" value="NZ_JBKZBO010000013.1"/>
</dbReference>
<name>A0A261EXL5_9BIFI</name>
<comment type="caution">
    <text evidence="1">The sequence shown here is derived from an EMBL/GenBank/DDBJ whole genome shotgun (WGS) entry which is preliminary data.</text>
</comment>
<keyword evidence="2" id="KW-1185">Reference proteome</keyword>
<proteinExistence type="predicted"/>
<evidence type="ECO:0000313" key="2">
    <source>
        <dbReference type="Proteomes" id="UP000216725"/>
    </source>
</evidence>
<reference evidence="1 2" key="1">
    <citation type="journal article" date="2017" name="BMC Genomics">
        <title>Comparative genomic and phylogenomic analyses of the Bifidobacteriaceae family.</title>
        <authorList>
            <person name="Lugli G.A."/>
            <person name="Milani C."/>
            <person name="Turroni F."/>
            <person name="Duranti S."/>
            <person name="Mancabelli L."/>
            <person name="Mangifesta M."/>
            <person name="Ferrario C."/>
            <person name="Modesto M."/>
            <person name="Mattarelli P."/>
            <person name="Jiri K."/>
            <person name="van Sinderen D."/>
            <person name="Ventura M."/>
        </authorList>
    </citation>
    <scope>NUCLEOTIDE SEQUENCE [LARGE SCALE GENOMIC DNA]</scope>
    <source>
        <strain evidence="1 2">DSM 24742</strain>
    </source>
</reference>
<sequence length="90" mass="10061">MSEHDYSLLDGAAMYDVFYEAGTKLGGRLVALDRQAKARGDEAESAKWRAEHVALNRERAAVDPNDRAAQIAAVKRWNARRAELKGLLYD</sequence>
<dbReference type="AlphaFoldDB" id="A0A261EXL5"/>
<organism evidence="1 2">
    <name type="scientific">Pseudoscardovia radai</name>
    <dbReference type="NCBI Taxonomy" id="987066"/>
    <lineage>
        <taxon>Bacteria</taxon>
        <taxon>Bacillati</taxon>
        <taxon>Actinomycetota</taxon>
        <taxon>Actinomycetes</taxon>
        <taxon>Bifidobacteriales</taxon>
        <taxon>Bifidobacteriaceae</taxon>
        <taxon>Pseudoscardovia</taxon>
    </lineage>
</organism>
<dbReference type="EMBL" id="MWWR01000007">
    <property type="protein sequence ID" value="OZG51588.1"/>
    <property type="molecule type" value="Genomic_DNA"/>
</dbReference>
<protein>
    <submittedName>
        <fullName evidence="1">Uncharacterized protein</fullName>
    </submittedName>
</protein>
<dbReference type="OrthoDB" id="3257531at2"/>
<accession>A0A261EXL5</accession>
<dbReference type="Proteomes" id="UP000216725">
    <property type="component" value="Unassembled WGS sequence"/>
</dbReference>